<evidence type="ECO:0000256" key="2">
    <source>
        <dbReference type="ARBA" id="ARBA00022741"/>
    </source>
</evidence>
<dbReference type="Gene3D" id="3.40.50.10330">
    <property type="entry name" value="Probable inorganic polyphosphate/atp-NAD kinase, domain 1"/>
    <property type="match status" value="1"/>
</dbReference>
<protein>
    <submittedName>
        <fullName evidence="6">Diacylglycerol kinase family enzyme</fullName>
    </submittedName>
</protein>
<dbReference type="InterPro" id="IPR001206">
    <property type="entry name" value="Diacylglycerol_kinase_cat_dom"/>
</dbReference>
<dbReference type="GO" id="GO:0005524">
    <property type="term" value="F:ATP binding"/>
    <property type="evidence" value="ECO:0007669"/>
    <property type="project" value="UniProtKB-KW"/>
</dbReference>
<keyword evidence="1" id="KW-0808">Transferase</keyword>
<dbReference type="GO" id="GO:0005886">
    <property type="term" value="C:plasma membrane"/>
    <property type="evidence" value="ECO:0007669"/>
    <property type="project" value="TreeGrafter"/>
</dbReference>
<keyword evidence="2" id="KW-0547">Nucleotide-binding</keyword>
<proteinExistence type="predicted"/>
<dbReference type="PROSITE" id="PS50146">
    <property type="entry name" value="DAGK"/>
    <property type="match status" value="1"/>
</dbReference>
<dbReference type="Gene3D" id="2.60.200.40">
    <property type="match status" value="1"/>
</dbReference>
<keyword evidence="7" id="KW-1185">Reference proteome</keyword>
<dbReference type="PANTHER" id="PTHR12358">
    <property type="entry name" value="SPHINGOSINE KINASE"/>
    <property type="match status" value="1"/>
</dbReference>
<dbReference type="InterPro" id="IPR016064">
    <property type="entry name" value="NAD/diacylglycerol_kinase_sf"/>
</dbReference>
<dbReference type="Proteomes" id="UP000319040">
    <property type="component" value="Unassembled WGS sequence"/>
</dbReference>
<dbReference type="RefSeq" id="WP_185957488.1">
    <property type="nucleotide sequence ID" value="NZ_FXTB01000003.1"/>
</dbReference>
<accession>A0A521CFS5</accession>
<keyword evidence="3 6" id="KW-0418">Kinase</keyword>
<evidence type="ECO:0000256" key="3">
    <source>
        <dbReference type="ARBA" id="ARBA00022777"/>
    </source>
</evidence>
<keyword evidence="4" id="KW-0067">ATP-binding</keyword>
<evidence type="ECO:0000259" key="5">
    <source>
        <dbReference type="PROSITE" id="PS50146"/>
    </source>
</evidence>
<dbReference type="SUPFAM" id="SSF111331">
    <property type="entry name" value="NAD kinase/diacylglycerol kinase-like"/>
    <property type="match status" value="1"/>
</dbReference>
<dbReference type="InterPro" id="IPR050187">
    <property type="entry name" value="Lipid_Phosphate_FormReg"/>
</dbReference>
<evidence type="ECO:0000313" key="6">
    <source>
        <dbReference type="EMBL" id="SMO58297.1"/>
    </source>
</evidence>
<dbReference type="EMBL" id="FXTB01000003">
    <property type="protein sequence ID" value="SMO58297.1"/>
    <property type="molecule type" value="Genomic_DNA"/>
</dbReference>
<dbReference type="InterPro" id="IPR017438">
    <property type="entry name" value="ATP-NAD_kinase_N"/>
</dbReference>
<gene>
    <name evidence="6" type="ORF">SAMN06265379_103100</name>
</gene>
<dbReference type="Pfam" id="PF19279">
    <property type="entry name" value="YegS_C"/>
    <property type="match status" value="1"/>
</dbReference>
<evidence type="ECO:0000256" key="4">
    <source>
        <dbReference type="ARBA" id="ARBA00022840"/>
    </source>
</evidence>
<reference evidence="6 7" key="1">
    <citation type="submission" date="2017-05" db="EMBL/GenBank/DDBJ databases">
        <authorList>
            <person name="Varghese N."/>
            <person name="Submissions S."/>
        </authorList>
    </citation>
    <scope>NUCLEOTIDE SEQUENCE [LARGE SCALE GENOMIC DNA]</scope>
    <source>
        <strain evidence="6 7">DSM 27040</strain>
    </source>
</reference>
<sequence>MQQKQKIIFVINPISGDLDKSLLEEEIRCFADSENFWFHIYRTTGTNDSIKISELIKTHTPDIVVAAGGDGTCNMVGQLLLNSSIRMGVLPSGSANGLAMELCIPAPIKKALQTIIHGSPKPIDVIRINKNYISLHLSDIGVNAKVVQRFQKDTVRGFWGYGKHLIAELMDAKPIKFSLILDGREISKSAYMIVLANASQYGTGANINPKGKPGDGVFEVVLIRAHSIGHLLRMIIPFFTKSIDQLDYIEVYSCKKAILKTNKNQVVQIDGEVIGSIKEVEAEIIEKAVQVMVPQYALTDNT</sequence>
<dbReference type="GO" id="GO:0016301">
    <property type="term" value="F:kinase activity"/>
    <property type="evidence" value="ECO:0007669"/>
    <property type="project" value="UniProtKB-KW"/>
</dbReference>
<organism evidence="6 7">
    <name type="scientific">Saccharicrinis carchari</name>
    <dbReference type="NCBI Taxonomy" id="1168039"/>
    <lineage>
        <taxon>Bacteria</taxon>
        <taxon>Pseudomonadati</taxon>
        <taxon>Bacteroidota</taxon>
        <taxon>Bacteroidia</taxon>
        <taxon>Marinilabiliales</taxon>
        <taxon>Marinilabiliaceae</taxon>
        <taxon>Saccharicrinis</taxon>
    </lineage>
</organism>
<evidence type="ECO:0000256" key="1">
    <source>
        <dbReference type="ARBA" id="ARBA00022679"/>
    </source>
</evidence>
<dbReference type="Pfam" id="PF00781">
    <property type="entry name" value="DAGK_cat"/>
    <property type="match status" value="1"/>
</dbReference>
<name>A0A521CFS5_SACCC</name>
<dbReference type="InterPro" id="IPR045540">
    <property type="entry name" value="YegS/DAGK_C"/>
</dbReference>
<evidence type="ECO:0000313" key="7">
    <source>
        <dbReference type="Proteomes" id="UP000319040"/>
    </source>
</evidence>
<dbReference type="PANTHER" id="PTHR12358:SF106">
    <property type="entry name" value="LIPID KINASE YEGS"/>
    <property type="match status" value="1"/>
</dbReference>
<dbReference type="AlphaFoldDB" id="A0A521CFS5"/>
<feature type="domain" description="DAGKc" evidence="5">
    <location>
        <begin position="2"/>
        <end position="132"/>
    </location>
</feature>